<reference evidence="2 3" key="1">
    <citation type="submission" date="2018-06" db="EMBL/GenBank/DDBJ databases">
        <authorList>
            <consortium name="Pathogen Informatics"/>
            <person name="Doyle S."/>
        </authorList>
    </citation>
    <scope>NUCLEOTIDE SEQUENCE [LARGE SCALE GENOMIC DNA]</scope>
    <source>
        <strain evidence="2 3">NCTC11126</strain>
    </source>
</reference>
<dbReference type="Pfam" id="PF12392">
    <property type="entry name" value="DUF3656"/>
    <property type="match status" value="1"/>
</dbReference>
<sequence length="195" mass="22136">MVWQNWGQTLYYARDVQINLPGALFVPNSLLNQFRREAADMLDAARLASYQRGSRKPVADPAPVYPQTHLSFLANVYNQKAREFYHRYGVQLIDAAYEAHEEKGEVPVMITKHCLRFAFNLCPKQAKGNIKSWKATPMQLVNGDEVLTLKFDCRPCEMHVIGKIKNHILKMPLPGSVVASVSPDELLKTLPKRKG</sequence>
<gene>
    <name evidence="2" type="ORF">NCTC11126_06706</name>
</gene>
<protein>
    <submittedName>
        <fullName evidence="2">Putative peptidase</fullName>
    </submittedName>
</protein>
<proteinExistence type="predicted"/>
<organism evidence="2 3">
    <name type="scientific">Escherichia coli</name>
    <dbReference type="NCBI Taxonomy" id="562"/>
    <lineage>
        <taxon>Bacteria</taxon>
        <taxon>Pseudomonadati</taxon>
        <taxon>Pseudomonadota</taxon>
        <taxon>Gammaproteobacteria</taxon>
        <taxon>Enterobacterales</taxon>
        <taxon>Enterobacteriaceae</taxon>
        <taxon>Escherichia</taxon>
    </lineage>
</organism>
<dbReference type="AlphaFoldDB" id="A0A2X1KK97"/>
<feature type="domain" description="Peptidase U32 collagenase" evidence="1">
    <location>
        <begin position="6"/>
        <end position="47"/>
    </location>
</feature>
<dbReference type="InterPro" id="IPR020988">
    <property type="entry name" value="Pept_U32_collagenase"/>
</dbReference>
<evidence type="ECO:0000313" key="2">
    <source>
        <dbReference type="EMBL" id="SPW59327.1"/>
    </source>
</evidence>
<dbReference type="Proteomes" id="UP000250561">
    <property type="component" value="Unassembled WGS sequence"/>
</dbReference>
<name>A0A2X1KK97_ECOLX</name>
<evidence type="ECO:0000313" key="3">
    <source>
        <dbReference type="Proteomes" id="UP000250561"/>
    </source>
</evidence>
<dbReference type="EMBL" id="UARS01000023">
    <property type="protein sequence ID" value="SPW59327.1"/>
    <property type="molecule type" value="Genomic_DNA"/>
</dbReference>
<accession>A0A2X1KK97</accession>
<evidence type="ECO:0000259" key="1">
    <source>
        <dbReference type="Pfam" id="PF12392"/>
    </source>
</evidence>